<dbReference type="EMBL" id="BAABJY010000002">
    <property type="protein sequence ID" value="GAA4863383.1"/>
    <property type="molecule type" value="Genomic_DNA"/>
</dbReference>
<evidence type="ECO:0000313" key="1">
    <source>
        <dbReference type="EMBL" id="GAA4863383.1"/>
    </source>
</evidence>
<proteinExistence type="predicted"/>
<dbReference type="PANTHER" id="PTHR33361:SF2">
    <property type="entry name" value="DUF885 DOMAIN-CONTAINING PROTEIN"/>
    <property type="match status" value="1"/>
</dbReference>
<dbReference type="InterPro" id="IPR010281">
    <property type="entry name" value="DUF885"/>
</dbReference>
<sequence length="602" mass="68292">MRWTGIAFGLLLLAVLLLVAHTIWMKPLKIGWFYERVFAEFALENPEMMSRLRMLPPWLDWYSDDLTDVSPAQQERFAGQVREALDTLRSYDRGALPADKRIDYDVLEYFLATQVEGQRFRFHDYPLNQLHGLQNTLPEFLANTHQVKSPGEADDYLARLGKIPAKFDQLLEGLRLRESRGIVPPTFVVEKVLAGMRAFVAVPPEQNVLYTSFEERLAAPGMQGVDDAAREELLAAARAAIADKVYPAYRQLIDYYAALLPRTEGNRGVWALPDGDAYYAWSVRQQTTTDMTPAQVHALGLSEVARISAEMDAILRTQGLDDGSIGERMLQLAQRPDQRYPDTPEARARILADYQAIIDEIDGGLEPYFDVRPKAGVKVEPVPAFREKTAPGAYYNAPAFDGSRPGIFHINLRDLGEIQKFGMRTLAYHEAIPGHHFQIAIQQELTGVPTFRRVLPFTAFSEGWALYAERLAWELGFQERPLDNLGRLQGELFRAVRLVVDTGMHHKRWTREQAIDYMTDKTGMPQSDVVAEIERYLVMPGQALAYKVGMNKILELRARATAALGDKFDIRRFHTLVLTGGPMPMTLLERRVDAWIAAERER</sequence>
<dbReference type="PANTHER" id="PTHR33361">
    <property type="entry name" value="GLR0591 PROTEIN"/>
    <property type="match status" value="1"/>
</dbReference>
<keyword evidence="2" id="KW-1185">Reference proteome</keyword>
<protein>
    <submittedName>
        <fullName evidence="1">DUF885 domain-containing protein</fullName>
    </submittedName>
</protein>
<gene>
    <name evidence="1" type="ORF">GCM10023332_14400</name>
</gene>
<comment type="caution">
    <text evidence="1">The sequence shown here is derived from an EMBL/GenBank/DDBJ whole genome shotgun (WGS) entry which is preliminary data.</text>
</comment>
<name>A0ABP9DXV8_9GAMM</name>
<evidence type="ECO:0000313" key="2">
    <source>
        <dbReference type="Proteomes" id="UP001501323"/>
    </source>
</evidence>
<dbReference type="Pfam" id="PF05960">
    <property type="entry name" value="DUF885"/>
    <property type="match status" value="1"/>
</dbReference>
<reference evidence="2" key="1">
    <citation type="journal article" date="2019" name="Int. J. Syst. Evol. Microbiol.">
        <title>The Global Catalogue of Microorganisms (GCM) 10K type strain sequencing project: providing services to taxonomists for standard genome sequencing and annotation.</title>
        <authorList>
            <consortium name="The Broad Institute Genomics Platform"/>
            <consortium name="The Broad Institute Genome Sequencing Center for Infectious Disease"/>
            <person name="Wu L."/>
            <person name="Ma J."/>
        </authorList>
    </citation>
    <scope>NUCLEOTIDE SEQUENCE [LARGE SCALE GENOMIC DNA]</scope>
    <source>
        <strain evidence="2">JCM 18392</strain>
    </source>
</reference>
<organism evidence="1 2">
    <name type="scientific">Luteimonas vadosa</name>
    <dbReference type="NCBI Taxonomy" id="1165507"/>
    <lineage>
        <taxon>Bacteria</taxon>
        <taxon>Pseudomonadati</taxon>
        <taxon>Pseudomonadota</taxon>
        <taxon>Gammaproteobacteria</taxon>
        <taxon>Lysobacterales</taxon>
        <taxon>Lysobacteraceae</taxon>
        <taxon>Luteimonas</taxon>
    </lineage>
</organism>
<dbReference type="Proteomes" id="UP001501323">
    <property type="component" value="Unassembled WGS sequence"/>
</dbReference>
<accession>A0ABP9DXV8</accession>